<evidence type="ECO:0000259" key="7">
    <source>
        <dbReference type="Pfam" id="PF13847"/>
    </source>
</evidence>
<dbReference type="Pfam" id="PF13847">
    <property type="entry name" value="Methyltransf_31"/>
    <property type="match status" value="1"/>
</dbReference>
<evidence type="ECO:0000256" key="3">
    <source>
        <dbReference type="ARBA" id="ARBA00022679"/>
    </source>
</evidence>
<dbReference type="EMBL" id="KZ989935">
    <property type="protein sequence ID" value="RKP24989.1"/>
    <property type="molecule type" value="Genomic_DNA"/>
</dbReference>
<comment type="subcellular location">
    <subcellularLocation>
        <location evidence="5">Cytoplasm</location>
    </subcellularLocation>
</comment>
<keyword evidence="3 5" id="KW-0808">Transferase</keyword>
<name>A0A4V1J1G6_9FUNG</name>
<proteinExistence type="inferred from homology"/>
<evidence type="ECO:0000256" key="1">
    <source>
        <dbReference type="ARBA" id="ARBA00022490"/>
    </source>
</evidence>
<comment type="similarity">
    <text evidence="5">Belongs to the class I-like SAM-binding methyltransferase superfamily. EFM4 family.</text>
</comment>
<feature type="region of interest" description="Disordered" evidence="6">
    <location>
        <begin position="1"/>
        <end position="20"/>
    </location>
</feature>
<dbReference type="Gene3D" id="3.40.50.150">
    <property type="entry name" value="Vaccinia Virus protein VP39"/>
    <property type="match status" value="1"/>
</dbReference>
<keyword evidence="1 5" id="KW-0963">Cytoplasm</keyword>
<dbReference type="GO" id="GO:0016279">
    <property type="term" value="F:protein-lysine N-methyltransferase activity"/>
    <property type="evidence" value="ECO:0007669"/>
    <property type="project" value="UniProtKB-UniRule"/>
</dbReference>
<dbReference type="PANTHER" id="PTHR12843">
    <property type="entry name" value="PROTEIN-LYSINE N-METHYLTRANSFERASE METTL10"/>
    <property type="match status" value="1"/>
</dbReference>
<organism evidence="8 9">
    <name type="scientific">Syncephalis pseudoplumigaleata</name>
    <dbReference type="NCBI Taxonomy" id="1712513"/>
    <lineage>
        <taxon>Eukaryota</taxon>
        <taxon>Fungi</taxon>
        <taxon>Fungi incertae sedis</taxon>
        <taxon>Zoopagomycota</taxon>
        <taxon>Zoopagomycotina</taxon>
        <taxon>Zoopagomycetes</taxon>
        <taxon>Zoopagales</taxon>
        <taxon>Piptocephalidaceae</taxon>
        <taxon>Syncephalis</taxon>
    </lineage>
</organism>
<evidence type="ECO:0000256" key="2">
    <source>
        <dbReference type="ARBA" id="ARBA00022603"/>
    </source>
</evidence>
<keyword evidence="4 5" id="KW-0949">S-adenosyl-L-methionine</keyword>
<feature type="domain" description="Methyltransferase" evidence="7">
    <location>
        <begin position="67"/>
        <end position="221"/>
    </location>
</feature>
<dbReference type="EC" id="2.1.1.-" evidence="5"/>
<dbReference type="InterPro" id="IPR025714">
    <property type="entry name" value="Methyltranfer_dom"/>
</dbReference>
<dbReference type="SUPFAM" id="SSF53335">
    <property type="entry name" value="S-adenosyl-L-methionine-dependent methyltransferases"/>
    <property type="match status" value="1"/>
</dbReference>
<protein>
    <recommendedName>
        <fullName evidence="5">Protein-lysine N-methyltransferase EFM4</fullName>
        <ecNumber evidence="5">2.1.1.-</ecNumber>
    </recommendedName>
    <alternativeName>
        <fullName evidence="5">Elongation factor methyltransferase 4</fullName>
    </alternativeName>
</protein>
<dbReference type="GO" id="GO:0032259">
    <property type="term" value="P:methylation"/>
    <property type="evidence" value="ECO:0007669"/>
    <property type="project" value="UniProtKB-KW"/>
</dbReference>
<dbReference type="InterPro" id="IPR029063">
    <property type="entry name" value="SAM-dependent_MTases_sf"/>
</dbReference>
<dbReference type="AlphaFoldDB" id="A0A4V1J1G6"/>
<dbReference type="GO" id="GO:0016192">
    <property type="term" value="P:vesicle-mediated transport"/>
    <property type="evidence" value="ECO:0007669"/>
    <property type="project" value="UniProtKB-UniRule"/>
</dbReference>
<dbReference type="PANTHER" id="PTHR12843:SF5">
    <property type="entry name" value="EEF1A LYSINE METHYLTRANSFERASE 2"/>
    <property type="match status" value="1"/>
</dbReference>
<evidence type="ECO:0000313" key="8">
    <source>
        <dbReference type="EMBL" id="RKP24989.1"/>
    </source>
</evidence>
<comment type="function">
    <text evidence="5">S-adenosyl-L-methionine-dependent protein-lysine N-methyltransferase that mono- and dimethylates elongation factor 1-alpha at 'Lys-316'. May play a role in intracellular transport.</text>
</comment>
<dbReference type="InterPro" id="IPR026635">
    <property type="entry name" value="Efm4/METTL10"/>
</dbReference>
<dbReference type="OrthoDB" id="10069295at2759"/>
<keyword evidence="5" id="KW-0813">Transport</keyword>
<keyword evidence="2 5" id="KW-0489">Methyltransferase</keyword>
<sequence length="254" mass="28211">MQSAERDLESTTQELNPSKLGTKDYWDKAYERELAQYEDSGDMGEVFGEDAAERMADWLMDHVAERDAPMVDLGCGNGHLLLTLAEAGFTRLMGVDYSPAAIALASAVAEERALTDTIRYEQLDLLTLVDAAATAADAEHRARWRGRFHVVLDKGTYDAISLHPDQKAARDEGKAGPADHYVDAAAHLLDDSETGLLLITSCNWTQDELVHRFHKRFVYYGHVHYPTFTFGGATGQSISTVAFRKRTEEDMASH</sequence>
<reference evidence="9" key="1">
    <citation type="journal article" date="2018" name="Nat. Microbiol.">
        <title>Leveraging single-cell genomics to expand the fungal tree of life.</title>
        <authorList>
            <person name="Ahrendt S.R."/>
            <person name="Quandt C.A."/>
            <person name="Ciobanu D."/>
            <person name="Clum A."/>
            <person name="Salamov A."/>
            <person name="Andreopoulos B."/>
            <person name="Cheng J.F."/>
            <person name="Woyke T."/>
            <person name="Pelin A."/>
            <person name="Henrissat B."/>
            <person name="Reynolds N.K."/>
            <person name="Benny G.L."/>
            <person name="Smith M.E."/>
            <person name="James T.Y."/>
            <person name="Grigoriev I.V."/>
        </authorList>
    </citation>
    <scope>NUCLEOTIDE SEQUENCE [LARGE SCALE GENOMIC DNA]</scope>
    <source>
        <strain evidence="9">Benny S71-1</strain>
    </source>
</reference>
<dbReference type="Proteomes" id="UP000278143">
    <property type="component" value="Unassembled WGS sequence"/>
</dbReference>
<evidence type="ECO:0000256" key="5">
    <source>
        <dbReference type="HAMAP-Rule" id="MF_03188"/>
    </source>
</evidence>
<evidence type="ECO:0000313" key="9">
    <source>
        <dbReference type="Proteomes" id="UP000278143"/>
    </source>
</evidence>
<dbReference type="GO" id="GO:0005737">
    <property type="term" value="C:cytoplasm"/>
    <property type="evidence" value="ECO:0007669"/>
    <property type="project" value="UniProtKB-SubCell"/>
</dbReference>
<dbReference type="HAMAP" id="MF_03188">
    <property type="entry name" value="Methyltr_EFM4"/>
    <property type="match status" value="1"/>
</dbReference>
<dbReference type="CDD" id="cd02440">
    <property type="entry name" value="AdoMet_MTases"/>
    <property type="match status" value="1"/>
</dbReference>
<gene>
    <name evidence="5" type="primary">EFM4</name>
    <name evidence="8" type="ORF">SYNPS1DRAFT_16315</name>
</gene>
<accession>A0A4V1J1G6</accession>
<evidence type="ECO:0000256" key="4">
    <source>
        <dbReference type="ARBA" id="ARBA00022691"/>
    </source>
</evidence>
<keyword evidence="9" id="KW-1185">Reference proteome</keyword>
<evidence type="ECO:0000256" key="6">
    <source>
        <dbReference type="SAM" id="MobiDB-lite"/>
    </source>
</evidence>